<reference evidence="4" key="4">
    <citation type="submission" date="2022-06" db="EMBL/GenBank/DDBJ databases">
        <title>Isolation of gut microbiota from human fecal samples.</title>
        <authorList>
            <person name="Pamer E.G."/>
            <person name="Barat B."/>
            <person name="Waligurski E."/>
            <person name="Medina S."/>
            <person name="Paddock L."/>
            <person name="Mostad J."/>
        </authorList>
    </citation>
    <scope>NUCLEOTIDE SEQUENCE</scope>
    <source>
        <strain evidence="4">DFI.7.96</strain>
    </source>
</reference>
<reference evidence="6" key="2">
    <citation type="submission" date="2016-11" db="EMBL/GenBank/DDBJ databases">
        <authorList>
            <person name="Varghese N."/>
            <person name="Submissions S."/>
        </authorList>
    </citation>
    <scope>NUCLEOTIDE SEQUENCE</scope>
    <source>
        <strain evidence="6">DSM 4029</strain>
    </source>
</reference>
<dbReference type="PANTHER" id="PTHR46190">
    <property type="entry name" value="SI:CH211-201H21.5-RELATED"/>
    <property type="match status" value="1"/>
</dbReference>
<protein>
    <submittedName>
        <fullName evidence="4 5">Nucleoside hydrolase</fullName>
    </submittedName>
    <submittedName>
        <fullName evidence="6">Purine nucleosidase</fullName>
    </submittedName>
</protein>
<dbReference type="Proteomes" id="UP000474718">
    <property type="component" value="Unassembled WGS sequence"/>
</dbReference>
<evidence type="ECO:0000313" key="5">
    <source>
        <dbReference type="EMBL" id="MZL69812.1"/>
    </source>
</evidence>
<dbReference type="InterPro" id="IPR015910">
    <property type="entry name" value="I/U_nuclsd_hydro_CS"/>
</dbReference>
<dbReference type="AlphaFoldDB" id="A0AAQ1MF43"/>
<dbReference type="Proteomes" id="UP001205063">
    <property type="component" value="Unassembled WGS sequence"/>
</dbReference>
<dbReference type="EMBL" id="JANGAB010000004">
    <property type="protein sequence ID" value="MCQ4949885.1"/>
    <property type="molecule type" value="Genomic_DNA"/>
</dbReference>
<keyword evidence="2" id="KW-0326">Glycosidase</keyword>
<evidence type="ECO:0000259" key="3">
    <source>
        <dbReference type="Pfam" id="PF01156"/>
    </source>
</evidence>
<dbReference type="InterPro" id="IPR036452">
    <property type="entry name" value="Ribo_hydro-like"/>
</dbReference>
<name>A0AAQ1MF43_9FIRM</name>
<reference evidence="5 8" key="3">
    <citation type="journal article" date="2019" name="Nat. Med.">
        <title>A library of human gut bacterial isolates paired with longitudinal multiomics data enables mechanistic microbiome research.</title>
        <authorList>
            <person name="Poyet M."/>
            <person name="Groussin M."/>
            <person name="Gibbons S.M."/>
            <person name="Avila-Pacheco J."/>
            <person name="Jiang X."/>
            <person name="Kearney S.M."/>
            <person name="Perrotta A.R."/>
            <person name="Berdy B."/>
            <person name="Zhao S."/>
            <person name="Lieberman T.D."/>
            <person name="Swanson P.K."/>
            <person name="Smith M."/>
            <person name="Roesemann S."/>
            <person name="Alexander J.E."/>
            <person name="Rich S.A."/>
            <person name="Livny J."/>
            <person name="Vlamakis H."/>
            <person name="Clish C."/>
            <person name="Bullock K."/>
            <person name="Deik A."/>
            <person name="Scott J."/>
            <person name="Pierce K.A."/>
            <person name="Xavier R.J."/>
            <person name="Alm E.J."/>
        </authorList>
    </citation>
    <scope>NUCLEOTIDE SEQUENCE [LARGE SCALE GENOMIC DNA]</scope>
    <source>
        <strain evidence="5 8">BIOML-A2</strain>
    </source>
</reference>
<feature type="domain" description="Inosine/uridine-preferring nucleoside hydrolase" evidence="3">
    <location>
        <begin position="4"/>
        <end position="302"/>
    </location>
</feature>
<keyword evidence="8" id="KW-1185">Reference proteome</keyword>
<dbReference type="InterPro" id="IPR052775">
    <property type="entry name" value="IUN_hydrolase"/>
</dbReference>
<organism evidence="6 7">
    <name type="scientific">Bittarella massiliensis</name>
    <name type="common">ex Durand et al. 2017</name>
    <dbReference type="NCBI Taxonomy" id="1720313"/>
    <lineage>
        <taxon>Bacteria</taxon>
        <taxon>Bacillati</taxon>
        <taxon>Bacillota</taxon>
        <taxon>Clostridia</taxon>
        <taxon>Eubacteriales</taxon>
        <taxon>Oscillospiraceae</taxon>
        <taxon>Bittarella (ex Durand et al. 2017)</taxon>
    </lineage>
</organism>
<evidence type="ECO:0000256" key="2">
    <source>
        <dbReference type="ARBA" id="ARBA00023295"/>
    </source>
</evidence>
<dbReference type="EMBL" id="FQVY01000004">
    <property type="protein sequence ID" value="SHG49052.1"/>
    <property type="molecule type" value="Genomic_DNA"/>
</dbReference>
<dbReference type="RefSeq" id="WP_021660648.1">
    <property type="nucleotide sequence ID" value="NZ_FQVY01000004.1"/>
</dbReference>
<evidence type="ECO:0000313" key="4">
    <source>
        <dbReference type="EMBL" id="MCQ4949885.1"/>
    </source>
</evidence>
<dbReference type="GO" id="GO:0016799">
    <property type="term" value="F:hydrolase activity, hydrolyzing N-glycosyl compounds"/>
    <property type="evidence" value="ECO:0007669"/>
    <property type="project" value="InterPro"/>
</dbReference>
<dbReference type="Gene3D" id="3.90.245.10">
    <property type="entry name" value="Ribonucleoside hydrolase-like"/>
    <property type="match status" value="1"/>
</dbReference>
<reference evidence="7" key="1">
    <citation type="submission" date="2016-11" db="EMBL/GenBank/DDBJ databases">
        <authorList>
            <person name="Jaros S."/>
            <person name="Januszkiewicz K."/>
            <person name="Wedrychowicz H."/>
        </authorList>
    </citation>
    <scope>NUCLEOTIDE SEQUENCE [LARGE SCALE GENOMIC DNA]</scope>
    <source>
        <strain evidence="7">DSM 4029</strain>
    </source>
</reference>
<dbReference type="PANTHER" id="PTHR46190:SF1">
    <property type="entry name" value="SI:CH211-201H21.5"/>
    <property type="match status" value="1"/>
</dbReference>
<evidence type="ECO:0000256" key="1">
    <source>
        <dbReference type="ARBA" id="ARBA00022801"/>
    </source>
</evidence>
<comment type="caution">
    <text evidence="6">The sequence shown here is derived from an EMBL/GenBank/DDBJ whole genome shotgun (WGS) entry which is preliminary data.</text>
</comment>
<evidence type="ECO:0000313" key="8">
    <source>
        <dbReference type="Proteomes" id="UP000474718"/>
    </source>
</evidence>
<dbReference type="SUPFAM" id="SSF53590">
    <property type="entry name" value="Nucleoside hydrolase"/>
    <property type="match status" value="1"/>
</dbReference>
<keyword evidence="1 4" id="KW-0378">Hydrolase</keyword>
<accession>A0AAQ1MF43</accession>
<dbReference type="PROSITE" id="PS01247">
    <property type="entry name" value="IUNH"/>
    <property type="match status" value="1"/>
</dbReference>
<dbReference type="Proteomes" id="UP000184089">
    <property type="component" value="Unassembled WGS sequence"/>
</dbReference>
<dbReference type="Pfam" id="PF01156">
    <property type="entry name" value="IU_nuc_hydro"/>
    <property type="match status" value="1"/>
</dbReference>
<proteinExistence type="predicted"/>
<gene>
    <name evidence="5" type="ORF">GT747_08600</name>
    <name evidence="4" type="ORF">NE646_09460</name>
    <name evidence="6" type="ORF">SAMN05444424_2548</name>
</gene>
<evidence type="ECO:0000313" key="6">
    <source>
        <dbReference type="EMBL" id="SHG49052.1"/>
    </source>
</evidence>
<evidence type="ECO:0000313" key="7">
    <source>
        <dbReference type="Proteomes" id="UP000184089"/>
    </source>
</evidence>
<sequence length="310" mass="33545">MRHILFDTDTASDDAVALVMSLRCADLHIEAVTCVCGNITLPKVIRNARIAVEKAATYRPPVYAGMARPLFGQPTSFGEQAHGPDGLGGMNYPEPSVPLSPGHAVDQIIRLAREVDDLEILALGPLTNIAMAILLAPEAMKRVKNITLMGGQYRMIDAFTANAEFNIAMDAEAAKIVFASGMHLTVVPIDVCYGHTEIDAADRAVLRGYHTEVGDFYIDANRTLLEMNKGAYGKDIISMPDPTAAAVVMDPGVVRGRVECFADVEVKSPFAMGELLYDFDGRSGNPQNCTLITEIDPARFKEMVFASADH</sequence>
<dbReference type="EMBL" id="WWVX01000005">
    <property type="protein sequence ID" value="MZL69812.1"/>
    <property type="molecule type" value="Genomic_DNA"/>
</dbReference>
<dbReference type="InterPro" id="IPR001910">
    <property type="entry name" value="Inosine/uridine_hydrolase_dom"/>
</dbReference>